<sequence length="260" mass="27267">MPFDATAAGAGGRLGQLLVQLSQALPGLDGRIGEAAADEFALATAGPAIGQLLQHLRSRHPEAGPHYWGCRSWGLLLWQPAYATVLGVELAGALPDWSSMQQGLLPGMVAGFSLPAQPLRHGPAAGLRQPAAAQLSAIAASVLPQLAAQQPLHAKLAGRLLADCVVAALLLLQRLQPVRDNAAIEQLTGQWLAALDLPQASGVWPVALENGGERLALARRACCQHFRRCDGALCSTCPKLSATARVAQLRKEWAQHADPA</sequence>
<dbReference type="EMBL" id="QJKC01000022">
    <property type="protein sequence ID" value="PXX41814.1"/>
    <property type="molecule type" value="Genomic_DNA"/>
</dbReference>
<dbReference type="AlphaFoldDB" id="A0A318J372"/>
<evidence type="ECO:0000313" key="2">
    <source>
        <dbReference type="Proteomes" id="UP000248395"/>
    </source>
</evidence>
<reference evidence="1 2" key="1">
    <citation type="submission" date="2018-05" db="EMBL/GenBank/DDBJ databases">
        <title>Genomic Encyclopedia of Type Strains, Phase IV (KMG-IV): sequencing the most valuable type-strain genomes for metagenomic binning, comparative biology and taxonomic classification.</title>
        <authorList>
            <person name="Goeker M."/>
        </authorList>
    </citation>
    <scope>NUCLEOTIDE SEQUENCE [LARGE SCALE GENOMIC DNA]</scope>
    <source>
        <strain evidence="1 2">DSM 25134</strain>
    </source>
</reference>
<dbReference type="NCBIfam" id="TIGR03950">
    <property type="entry name" value="sidero_Fe_reduc"/>
    <property type="match status" value="1"/>
</dbReference>
<comment type="caution">
    <text evidence="1">The sequence shown here is derived from an EMBL/GenBank/DDBJ whole genome shotgun (WGS) entry which is preliminary data.</text>
</comment>
<name>A0A318J372_9NEIS</name>
<gene>
    <name evidence="1" type="ORF">DFR38_12236</name>
</gene>
<evidence type="ECO:0000313" key="1">
    <source>
        <dbReference type="EMBL" id="PXX41814.1"/>
    </source>
</evidence>
<accession>A0A318J372</accession>
<protein>
    <submittedName>
        <fullName evidence="1">Siderophore ferric iron reductase</fullName>
    </submittedName>
</protein>
<proteinExistence type="predicted"/>
<keyword evidence="2" id="KW-1185">Reference proteome</keyword>
<dbReference type="InterPro" id="IPR023998">
    <property type="entry name" value="FCR-like"/>
</dbReference>
<organism evidence="1 2">
    <name type="scientific">Aquitalea magnusonii</name>
    <dbReference type="NCBI Taxonomy" id="332411"/>
    <lineage>
        <taxon>Bacteria</taxon>
        <taxon>Pseudomonadati</taxon>
        <taxon>Pseudomonadota</taxon>
        <taxon>Betaproteobacteria</taxon>
        <taxon>Neisseriales</taxon>
        <taxon>Chromobacteriaceae</taxon>
        <taxon>Aquitalea</taxon>
    </lineage>
</organism>
<dbReference type="Proteomes" id="UP000248395">
    <property type="component" value="Unassembled WGS sequence"/>
</dbReference>